<evidence type="ECO:0000313" key="3">
    <source>
        <dbReference type="Proteomes" id="UP000297245"/>
    </source>
</evidence>
<name>A0A4S8MXF2_DENBC</name>
<protein>
    <submittedName>
        <fullName evidence="2">Alpha/beta-hydrolase</fullName>
    </submittedName>
</protein>
<evidence type="ECO:0000313" key="2">
    <source>
        <dbReference type="EMBL" id="THV07781.1"/>
    </source>
</evidence>
<dbReference type="AlphaFoldDB" id="A0A4S8MXF2"/>
<dbReference type="Proteomes" id="UP000297245">
    <property type="component" value="Unassembled WGS sequence"/>
</dbReference>
<dbReference type="PANTHER" id="PTHR43433">
    <property type="entry name" value="HYDROLASE, ALPHA/BETA FOLD FAMILY PROTEIN"/>
    <property type="match status" value="1"/>
</dbReference>
<dbReference type="PANTHER" id="PTHR43433:SF5">
    <property type="entry name" value="AB HYDROLASE-1 DOMAIN-CONTAINING PROTEIN"/>
    <property type="match status" value="1"/>
</dbReference>
<evidence type="ECO:0000259" key="1">
    <source>
        <dbReference type="Pfam" id="PF12697"/>
    </source>
</evidence>
<dbReference type="InterPro" id="IPR029058">
    <property type="entry name" value="AB_hydrolase_fold"/>
</dbReference>
<dbReference type="EMBL" id="ML179036">
    <property type="protein sequence ID" value="THV07781.1"/>
    <property type="molecule type" value="Genomic_DNA"/>
</dbReference>
<organism evidence="2 3">
    <name type="scientific">Dendrothele bispora (strain CBS 962.96)</name>
    <dbReference type="NCBI Taxonomy" id="1314807"/>
    <lineage>
        <taxon>Eukaryota</taxon>
        <taxon>Fungi</taxon>
        <taxon>Dikarya</taxon>
        <taxon>Basidiomycota</taxon>
        <taxon>Agaricomycotina</taxon>
        <taxon>Agaricomycetes</taxon>
        <taxon>Agaricomycetidae</taxon>
        <taxon>Agaricales</taxon>
        <taxon>Agaricales incertae sedis</taxon>
        <taxon>Dendrothele</taxon>
    </lineage>
</organism>
<dbReference type="SUPFAM" id="SSF53474">
    <property type="entry name" value="alpha/beta-Hydrolases"/>
    <property type="match status" value="1"/>
</dbReference>
<dbReference type="Gene3D" id="3.40.50.1820">
    <property type="entry name" value="alpha/beta hydrolase"/>
    <property type="match status" value="1"/>
</dbReference>
<proteinExistence type="predicted"/>
<dbReference type="Pfam" id="PF12697">
    <property type="entry name" value="Abhydrolase_6"/>
    <property type="match status" value="1"/>
</dbReference>
<dbReference type="InterPro" id="IPR000073">
    <property type="entry name" value="AB_hydrolase_1"/>
</dbReference>
<dbReference type="GO" id="GO:0016787">
    <property type="term" value="F:hydrolase activity"/>
    <property type="evidence" value="ECO:0007669"/>
    <property type="project" value="UniProtKB-KW"/>
</dbReference>
<keyword evidence="3" id="KW-1185">Reference proteome</keyword>
<dbReference type="InterPro" id="IPR050471">
    <property type="entry name" value="AB_hydrolase"/>
</dbReference>
<sequence>MDIPTSTMQLSGGIQIAYTILGSSLLGRVRPIVLVPGMSVVKHDWRRISVSLATRRPVLIYDLRGMGESTCSDAAIEDISIETLARDLLSLITHLGWSDIALCGWSLGGVIVQQLLVLPYHASRPTPLPFRVSHVFLISTRSVVLKPNQHRLQQIKPASGNRPRTLAERRVIVRDILKQAFDPAWLQANQVRFENIVDNHLPQSRPLPVIAKQQRAALTFDFEKLLPKIPRETKVGVIHGELDQMIPFSAGLDIIHRIPSARLLEQGHRPGQLPTYNFGHQWFDYFDDNLWVNVFEGFMKA</sequence>
<dbReference type="OrthoDB" id="8119704at2759"/>
<feature type="domain" description="AB hydrolase-1" evidence="1">
    <location>
        <begin position="32"/>
        <end position="268"/>
    </location>
</feature>
<keyword evidence="2" id="KW-0378">Hydrolase</keyword>
<gene>
    <name evidence="2" type="ORF">K435DRAFT_642828</name>
</gene>
<reference evidence="2 3" key="1">
    <citation type="journal article" date="2019" name="Nat. Ecol. Evol.">
        <title>Megaphylogeny resolves global patterns of mushroom evolution.</title>
        <authorList>
            <person name="Varga T."/>
            <person name="Krizsan K."/>
            <person name="Foldi C."/>
            <person name="Dima B."/>
            <person name="Sanchez-Garcia M."/>
            <person name="Sanchez-Ramirez S."/>
            <person name="Szollosi G.J."/>
            <person name="Szarkandi J.G."/>
            <person name="Papp V."/>
            <person name="Albert L."/>
            <person name="Andreopoulos W."/>
            <person name="Angelini C."/>
            <person name="Antonin V."/>
            <person name="Barry K.W."/>
            <person name="Bougher N.L."/>
            <person name="Buchanan P."/>
            <person name="Buyck B."/>
            <person name="Bense V."/>
            <person name="Catcheside P."/>
            <person name="Chovatia M."/>
            <person name="Cooper J."/>
            <person name="Damon W."/>
            <person name="Desjardin D."/>
            <person name="Finy P."/>
            <person name="Geml J."/>
            <person name="Haridas S."/>
            <person name="Hughes K."/>
            <person name="Justo A."/>
            <person name="Karasinski D."/>
            <person name="Kautmanova I."/>
            <person name="Kiss B."/>
            <person name="Kocsube S."/>
            <person name="Kotiranta H."/>
            <person name="LaButti K.M."/>
            <person name="Lechner B.E."/>
            <person name="Liimatainen K."/>
            <person name="Lipzen A."/>
            <person name="Lukacs Z."/>
            <person name="Mihaltcheva S."/>
            <person name="Morgado L.N."/>
            <person name="Niskanen T."/>
            <person name="Noordeloos M.E."/>
            <person name="Ohm R.A."/>
            <person name="Ortiz-Santana B."/>
            <person name="Ovrebo C."/>
            <person name="Racz N."/>
            <person name="Riley R."/>
            <person name="Savchenko A."/>
            <person name="Shiryaev A."/>
            <person name="Soop K."/>
            <person name="Spirin V."/>
            <person name="Szebenyi C."/>
            <person name="Tomsovsky M."/>
            <person name="Tulloss R.E."/>
            <person name="Uehling J."/>
            <person name="Grigoriev I.V."/>
            <person name="Vagvolgyi C."/>
            <person name="Papp T."/>
            <person name="Martin F.M."/>
            <person name="Miettinen O."/>
            <person name="Hibbett D.S."/>
            <person name="Nagy L.G."/>
        </authorList>
    </citation>
    <scope>NUCLEOTIDE SEQUENCE [LARGE SCALE GENOMIC DNA]</scope>
    <source>
        <strain evidence="2 3">CBS 962.96</strain>
    </source>
</reference>
<accession>A0A4S8MXF2</accession>